<sequence length="75" mass="8444">MMEGLEYILKDDDDEPGDLHPEDDTGNYDMEDEEFNHPSVQKSANIEDVEDVPVENIIPTNMRAMSIKPVGLPVV</sequence>
<dbReference type="RefSeq" id="XP_040627645.1">
    <property type="nucleotide sequence ID" value="XM_040768739.1"/>
</dbReference>
<keyword evidence="3" id="KW-1185">Reference proteome</keyword>
<organism evidence="2 3">
    <name type="scientific">Dacryopinax primogenitus (strain DJM 731)</name>
    <name type="common">Brown rot fungus</name>
    <dbReference type="NCBI Taxonomy" id="1858805"/>
    <lineage>
        <taxon>Eukaryota</taxon>
        <taxon>Fungi</taxon>
        <taxon>Dikarya</taxon>
        <taxon>Basidiomycota</taxon>
        <taxon>Agaricomycotina</taxon>
        <taxon>Dacrymycetes</taxon>
        <taxon>Dacrymycetales</taxon>
        <taxon>Dacrymycetaceae</taxon>
        <taxon>Dacryopinax</taxon>
    </lineage>
</organism>
<dbReference type="EMBL" id="JH795866">
    <property type="protein sequence ID" value="EJU00748.1"/>
    <property type="molecule type" value="Genomic_DNA"/>
</dbReference>
<evidence type="ECO:0000256" key="1">
    <source>
        <dbReference type="SAM" id="MobiDB-lite"/>
    </source>
</evidence>
<feature type="region of interest" description="Disordered" evidence="1">
    <location>
        <begin position="1"/>
        <end position="33"/>
    </location>
</feature>
<proteinExistence type="predicted"/>
<dbReference type="Proteomes" id="UP000030653">
    <property type="component" value="Unassembled WGS sequence"/>
</dbReference>
<dbReference type="AlphaFoldDB" id="M5GA50"/>
<feature type="compositionally biased region" description="Acidic residues" evidence="1">
    <location>
        <begin position="24"/>
        <end position="33"/>
    </location>
</feature>
<protein>
    <submittedName>
        <fullName evidence="2">Uncharacterized protein</fullName>
    </submittedName>
</protein>
<reference evidence="2 3" key="1">
    <citation type="journal article" date="2012" name="Science">
        <title>The Paleozoic origin of enzymatic lignin decomposition reconstructed from 31 fungal genomes.</title>
        <authorList>
            <person name="Floudas D."/>
            <person name="Binder M."/>
            <person name="Riley R."/>
            <person name="Barry K."/>
            <person name="Blanchette R.A."/>
            <person name="Henrissat B."/>
            <person name="Martinez A.T."/>
            <person name="Otillar R."/>
            <person name="Spatafora J.W."/>
            <person name="Yadav J.S."/>
            <person name="Aerts A."/>
            <person name="Benoit I."/>
            <person name="Boyd A."/>
            <person name="Carlson A."/>
            <person name="Copeland A."/>
            <person name="Coutinho P.M."/>
            <person name="de Vries R.P."/>
            <person name="Ferreira P."/>
            <person name="Findley K."/>
            <person name="Foster B."/>
            <person name="Gaskell J."/>
            <person name="Glotzer D."/>
            <person name="Gorecki P."/>
            <person name="Heitman J."/>
            <person name="Hesse C."/>
            <person name="Hori C."/>
            <person name="Igarashi K."/>
            <person name="Jurgens J.A."/>
            <person name="Kallen N."/>
            <person name="Kersten P."/>
            <person name="Kohler A."/>
            <person name="Kuees U."/>
            <person name="Kumar T.K.A."/>
            <person name="Kuo A."/>
            <person name="LaButti K."/>
            <person name="Larrondo L.F."/>
            <person name="Lindquist E."/>
            <person name="Ling A."/>
            <person name="Lombard V."/>
            <person name="Lucas S."/>
            <person name="Lundell T."/>
            <person name="Martin R."/>
            <person name="McLaughlin D.J."/>
            <person name="Morgenstern I."/>
            <person name="Morin E."/>
            <person name="Murat C."/>
            <person name="Nagy L.G."/>
            <person name="Nolan M."/>
            <person name="Ohm R.A."/>
            <person name="Patyshakuliyeva A."/>
            <person name="Rokas A."/>
            <person name="Ruiz-Duenas F.J."/>
            <person name="Sabat G."/>
            <person name="Salamov A."/>
            <person name="Samejima M."/>
            <person name="Schmutz J."/>
            <person name="Slot J.C."/>
            <person name="St John F."/>
            <person name="Stenlid J."/>
            <person name="Sun H."/>
            <person name="Sun S."/>
            <person name="Syed K."/>
            <person name="Tsang A."/>
            <person name="Wiebenga A."/>
            <person name="Young D."/>
            <person name="Pisabarro A."/>
            <person name="Eastwood D.C."/>
            <person name="Martin F."/>
            <person name="Cullen D."/>
            <person name="Grigoriev I.V."/>
            <person name="Hibbett D.S."/>
        </authorList>
    </citation>
    <scope>NUCLEOTIDE SEQUENCE [LARGE SCALE GENOMIC DNA]</scope>
    <source>
        <strain evidence="2 3">DJM-731 SS1</strain>
    </source>
</reference>
<evidence type="ECO:0000313" key="3">
    <source>
        <dbReference type="Proteomes" id="UP000030653"/>
    </source>
</evidence>
<dbReference type="HOGENOM" id="CLU_2671010_0_0_1"/>
<accession>M5GA50</accession>
<name>M5GA50_DACPD</name>
<evidence type="ECO:0000313" key="2">
    <source>
        <dbReference type="EMBL" id="EJU00748.1"/>
    </source>
</evidence>
<dbReference type="GeneID" id="63683801"/>
<gene>
    <name evidence="2" type="ORF">DACRYDRAFT_108811</name>
</gene>